<dbReference type="SFLD" id="SFLDF00311">
    <property type="entry name" value="heme_degradation_proteins_(Hut"/>
    <property type="match status" value="1"/>
</dbReference>
<evidence type="ECO:0000259" key="1">
    <source>
        <dbReference type="PROSITE" id="PS51918"/>
    </source>
</evidence>
<dbReference type="Proteomes" id="UP000287502">
    <property type="component" value="Chromosome"/>
</dbReference>
<dbReference type="KEGG" id="gtl:EP073_08435"/>
<dbReference type="NCBIfam" id="TIGR04107">
    <property type="entry name" value="rSAM_HutW"/>
    <property type="match status" value="1"/>
</dbReference>
<evidence type="ECO:0000313" key="3">
    <source>
        <dbReference type="Proteomes" id="UP000287502"/>
    </source>
</evidence>
<dbReference type="GO" id="GO:0008168">
    <property type="term" value="F:methyltransferase activity"/>
    <property type="evidence" value="ECO:0007669"/>
    <property type="project" value="UniProtKB-KW"/>
</dbReference>
<dbReference type="AlphaFoldDB" id="A0A410JZB8"/>
<dbReference type="PROSITE" id="PS51918">
    <property type="entry name" value="RADICAL_SAM"/>
    <property type="match status" value="1"/>
</dbReference>
<dbReference type="Gene3D" id="3.80.30.20">
    <property type="entry name" value="tm_1862 like domain"/>
    <property type="match status" value="1"/>
</dbReference>
<dbReference type="GO" id="GO:0005737">
    <property type="term" value="C:cytoplasm"/>
    <property type="evidence" value="ECO:0007669"/>
    <property type="project" value="TreeGrafter"/>
</dbReference>
<dbReference type="EMBL" id="CP035108">
    <property type="protein sequence ID" value="QAR33425.1"/>
    <property type="molecule type" value="Genomic_DNA"/>
</dbReference>
<dbReference type="PANTHER" id="PTHR13932">
    <property type="entry name" value="COPROPORPHYRINIGEN III OXIDASE"/>
    <property type="match status" value="1"/>
</dbReference>
<dbReference type="SFLD" id="SFLDS00029">
    <property type="entry name" value="Radical_SAM"/>
    <property type="match status" value="1"/>
</dbReference>
<dbReference type="GO" id="GO:0006779">
    <property type="term" value="P:porphyrin-containing compound biosynthetic process"/>
    <property type="evidence" value="ECO:0007669"/>
    <property type="project" value="TreeGrafter"/>
</dbReference>
<proteinExistence type="predicted"/>
<feature type="domain" description="Radical SAM core" evidence="1">
    <location>
        <begin position="60"/>
        <end position="287"/>
    </location>
</feature>
<accession>A0A410JZB8</accession>
<gene>
    <name evidence="2" type="primary">hutW</name>
    <name evidence="2" type="ORF">EP073_08435</name>
</gene>
<dbReference type="InterPro" id="IPR034505">
    <property type="entry name" value="Coproporphyrinogen-III_oxidase"/>
</dbReference>
<dbReference type="InterPro" id="IPR026332">
    <property type="entry name" value="HutW"/>
</dbReference>
<dbReference type="CDD" id="cd01335">
    <property type="entry name" value="Radical_SAM"/>
    <property type="match status" value="1"/>
</dbReference>
<protein>
    <submittedName>
        <fullName evidence="2">Heme anaerobic degradation radical SAM methyltransferase ChuW/HutW</fullName>
    </submittedName>
</protein>
<dbReference type="GO" id="GO:0032259">
    <property type="term" value="P:methylation"/>
    <property type="evidence" value="ECO:0007669"/>
    <property type="project" value="UniProtKB-KW"/>
</dbReference>
<dbReference type="InterPro" id="IPR058240">
    <property type="entry name" value="rSAM_sf"/>
</dbReference>
<dbReference type="InterPro" id="IPR007197">
    <property type="entry name" value="rSAM"/>
</dbReference>
<dbReference type="InterPro" id="IPR023404">
    <property type="entry name" value="rSAM_horseshoe"/>
</dbReference>
<dbReference type="SFLD" id="SFLDG01065">
    <property type="entry name" value="anaerobic_coproporphyrinogen-I"/>
    <property type="match status" value="1"/>
</dbReference>
<organism evidence="2 3">
    <name type="scientific">Geovibrio thiophilus</name>
    <dbReference type="NCBI Taxonomy" id="139438"/>
    <lineage>
        <taxon>Bacteria</taxon>
        <taxon>Pseudomonadati</taxon>
        <taxon>Deferribacterota</taxon>
        <taxon>Deferribacteres</taxon>
        <taxon>Deferribacterales</taxon>
        <taxon>Geovibrionaceae</taxon>
        <taxon>Geovibrio</taxon>
    </lineage>
</organism>
<evidence type="ECO:0000313" key="2">
    <source>
        <dbReference type="EMBL" id="QAR33425.1"/>
    </source>
</evidence>
<keyword evidence="2" id="KW-0808">Transferase</keyword>
<dbReference type="InterPro" id="IPR006638">
    <property type="entry name" value="Elp3/MiaA/NifB-like_rSAM"/>
</dbReference>
<sequence length="465" mass="51562">MESWLKYTDEDKRRLIFGSESASDPAKAYDKKRTVHAGIRGKGVEAEKTMSVWQGEMNAKPSFEDACVYINIPFCQTKCTYCGFFKNLSDAALIDDYTESLTGEIRSAKGSPLYSHGRVRAVYIGGGTPGTLSARQIESVLRAVNESLPLSNDCEITFETRTYQFGDDKIKACADNGVNRFSLGVQSFDTKARRAIGRVDSGEKVMEMVQKLICLKEASVSLDFIFGLPHQSVETFLSDIQTADCLGVDGMALYQLNVFEGGKMDEGIKSGRTEAVPETARQYEYHSAAHEMLTDMGYSQLSMSHWVNGTLDRSIYNRFTKSGCILHAFGAGAGGRTENYGYFIHPAVTPYNMMRAKGIKPVIGLSEKSPMSCLYEFINGQMDTGILRFDTAERLFGIDLKTVFRPLTDSWEKRGLASVGEKTMKLLPAGQFWYVNMTQALLDILEMINSRGAYEPPVDKIAAQG</sequence>
<dbReference type="Pfam" id="PF04055">
    <property type="entry name" value="Radical_SAM"/>
    <property type="match status" value="1"/>
</dbReference>
<keyword evidence="3" id="KW-1185">Reference proteome</keyword>
<reference evidence="2 3" key="1">
    <citation type="submission" date="2019-01" db="EMBL/GenBank/DDBJ databases">
        <title>Geovibrio thiophilus DSM 11263, complete genome.</title>
        <authorList>
            <person name="Spring S."/>
            <person name="Bunk B."/>
            <person name="Sproer C."/>
        </authorList>
    </citation>
    <scope>NUCLEOTIDE SEQUENCE [LARGE SCALE GENOMIC DNA]</scope>
    <source>
        <strain evidence="2 3">DSM 11263</strain>
    </source>
</reference>
<dbReference type="RefSeq" id="WP_128466711.1">
    <property type="nucleotide sequence ID" value="NZ_CP035108.1"/>
</dbReference>
<dbReference type="SMART" id="SM00729">
    <property type="entry name" value="Elp3"/>
    <property type="match status" value="1"/>
</dbReference>
<name>A0A410JZB8_9BACT</name>
<dbReference type="GO" id="GO:0051539">
    <property type="term" value="F:4 iron, 4 sulfur cluster binding"/>
    <property type="evidence" value="ECO:0007669"/>
    <property type="project" value="TreeGrafter"/>
</dbReference>
<dbReference type="PANTHER" id="PTHR13932:SF9">
    <property type="entry name" value="COPROPORPHYRINOGEN III OXIDASE"/>
    <property type="match status" value="1"/>
</dbReference>
<dbReference type="OrthoDB" id="9808022at2"/>
<keyword evidence="2" id="KW-0489">Methyltransferase</keyword>
<dbReference type="SUPFAM" id="SSF102114">
    <property type="entry name" value="Radical SAM enzymes"/>
    <property type="match status" value="1"/>
</dbReference>